<comment type="cofactor">
    <cofactor evidence="6">
        <name>Zn(2+)</name>
        <dbReference type="ChEBI" id="CHEBI:29105"/>
    </cofactor>
    <text evidence="6">Binds 1 zinc ion per subunit.</text>
</comment>
<evidence type="ECO:0000256" key="8">
    <source>
        <dbReference type="SAM" id="SignalP"/>
    </source>
</evidence>
<evidence type="ECO:0000313" key="10">
    <source>
        <dbReference type="EMBL" id="HFC92353.1"/>
    </source>
</evidence>
<dbReference type="Pfam" id="PF01435">
    <property type="entry name" value="Peptidase_M48"/>
    <property type="match status" value="1"/>
</dbReference>
<evidence type="ECO:0000256" key="2">
    <source>
        <dbReference type="ARBA" id="ARBA00022723"/>
    </source>
</evidence>
<comment type="caution">
    <text evidence="10">The sequence shown here is derived from an EMBL/GenBank/DDBJ whole genome shotgun (WGS) entry which is preliminary data.</text>
</comment>
<proteinExistence type="inferred from homology"/>
<gene>
    <name evidence="10" type="ORF">ENJ51_06020</name>
</gene>
<evidence type="ECO:0000256" key="4">
    <source>
        <dbReference type="ARBA" id="ARBA00022833"/>
    </source>
</evidence>
<feature type="compositionally biased region" description="Basic residues" evidence="7">
    <location>
        <begin position="205"/>
        <end position="215"/>
    </location>
</feature>
<keyword evidence="4 6" id="KW-0862">Zinc</keyword>
<organism evidence="10">
    <name type="scientific">Leucothrix mucor</name>
    <dbReference type="NCBI Taxonomy" id="45248"/>
    <lineage>
        <taxon>Bacteria</taxon>
        <taxon>Pseudomonadati</taxon>
        <taxon>Pseudomonadota</taxon>
        <taxon>Gammaproteobacteria</taxon>
        <taxon>Thiotrichales</taxon>
        <taxon>Thiotrichaceae</taxon>
        <taxon>Leucothrix</taxon>
    </lineage>
</organism>
<sequence>MNTLKYCLLGVLLLSTSNIAFSDSRFNCNTLQLQNAESLIQNMIDRILTIGNIHQKYNVCRLPDSSNAAAVIYQNRRVIAYDPAYLNQLADQSGEMHWGKITVLAHEIGHHILGHTDTMEGLKRLPKWKRLSIQRQYELQADQFAGKVLATMGASLNNTQALIRILKVHQKEAFSTHPDANKRVAAVTRGWNTGCQQAGRDCNSRRAKNRSRHKNYQSPLGRGATANYSHFMQQADTLKGVKVNRHYCNLYASLAVHQTNRSLQYKCGFNVGSYGSPWNRAAAPQSDWCMKASAHATSREAKFRETKLASCVARNQQPSRVQAARTPSGRKATQHYHRFIQLAKKLKGQRVNRAYCNLYASVATHQTRRNNQYRCGFNLGDTANRWSSAFAPQSNWCMQVRPSITAGEATYRENKLASCVR</sequence>
<evidence type="ECO:0000256" key="7">
    <source>
        <dbReference type="SAM" id="MobiDB-lite"/>
    </source>
</evidence>
<feature type="chain" id="PRO_5031044899" description="Peptidase M48 domain-containing protein" evidence="8">
    <location>
        <begin position="23"/>
        <end position="421"/>
    </location>
</feature>
<accession>A0A7V2T2U8</accession>
<protein>
    <recommendedName>
        <fullName evidence="9">Peptidase M48 domain-containing protein</fullName>
    </recommendedName>
</protein>
<evidence type="ECO:0000259" key="9">
    <source>
        <dbReference type="Pfam" id="PF01435"/>
    </source>
</evidence>
<feature type="domain" description="Peptidase M48" evidence="9">
    <location>
        <begin position="131"/>
        <end position="188"/>
    </location>
</feature>
<dbReference type="AlphaFoldDB" id="A0A7V2T2U8"/>
<evidence type="ECO:0000256" key="6">
    <source>
        <dbReference type="RuleBase" id="RU003983"/>
    </source>
</evidence>
<feature type="region of interest" description="Disordered" evidence="7">
    <location>
        <begin position="199"/>
        <end position="222"/>
    </location>
</feature>
<feature type="signal peptide" evidence="8">
    <location>
        <begin position="1"/>
        <end position="22"/>
    </location>
</feature>
<dbReference type="GO" id="GO:0006508">
    <property type="term" value="P:proteolysis"/>
    <property type="evidence" value="ECO:0007669"/>
    <property type="project" value="UniProtKB-KW"/>
</dbReference>
<reference evidence="10" key="1">
    <citation type="journal article" date="2020" name="mSystems">
        <title>Genome- and Community-Level Interaction Insights into Carbon Utilization and Element Cycling Functions of Hydrothermarchaeota in Hydrothermal Sediment.</title>
        <authorList>
            <person name="Zhou Z."/>
            <person name="Liu Y."/>
            <person name="Xu W."/>
            <person name="Pan J."/>
            <person name="Luo Z.H."/>
            <person name="Li M."/>
        </authorList>
    </citation>
    <scope>NUCLEOTIDE SEQUENCE [LARGE SCALE GENOMIC DNA]</scope>
    <source>
        <strain evidence="10">HyVt-493</strain>
    </source>
</reference>
<evidence type="ECO:0000256" key="3">
    <source>
        <dbReference type="ARBA" id="ARBA00022801"/>
    </source>
</evidence>
<dbReference type="GO" id="GO:0004222">
    <property type="term" value="F:metalloendopeptidase activity"/>
    <property type="evidence" value="ECO:0007669"/>
    <property type="project" value="InterPro"/>
</dbReference>
<name>A0A7V2T2U8_LEUMU</name>
<keyword evidence="2" id="KW-0479">Metal-binding</keyword>
<dbReference type="EMBL" id="DRMS01000229">
    <property type="protein sequence ID" value="HFC92353.1"/>
    <property type="molecule type" value="Genomic_DNA"/>
</dbReference>
<keyword evidence="3 6" id="KW-0378">Hydrolase</keyword>
<keyword evidence="5 6" id="KW-0482">Metalloprotease</keyword>
<evidence type="ECO:0000256" key="1">
    <source>
        <dbReference type="ARBA" id="ARBA00022670"/>
    </source>
</evidence>
<keyword evidence="1 6" id="KW-0645">Protease</keyword>
<keyword evidence="8" id="KW-0732">Signal</keyword>
<comment type="similarity">
    <text evidence="6">Belongs to the peptidase M48 family.</text>
</comment>
<dbReference type="Proteomes" id="UP000885750">
    <property type="component" value="Unassembled WGS sequence"/>
</dbReference>
<evidence type="ECO:0000256" key="5">
    <source>
        <dbReference type="ARBA" id="ARBA00023049"/>
    </source>
</evidence>
<dbReference type="GO" id="GO:0046872">
    <property type="term" value="F:metal ion binding"/>
    <property type="evidence" value="ECO:0007669"/>
    <property type="project" value="UniProtKB-KW"/>
</dbReference>
<dbReference type="InterPro" id="IPR001915">
    <property type="entry name" value="Peptidase_M48"/>
</dbReference>